<sequence>MTKILIHIALIGWVLVFPISVSAQVVAIRLEIPAGVQFRAELVDSRMGDTWEKNKAKVWVGIEAQENLTFLLEVNYPNREILPPPESFFLNDGSADFENAVNLGGGTHALRMNAQNKLIRKMDPSPPYLKSWLGLPVIQGLTVKIEYP</sequence>
<dbReference type="Proteomes" id="UP000248917">
    <property type="component" value="Unassembled WGS sequence"/>
</dbReference>
<dbReference type="AlphaFoldDB" id="A0A326RP92"/>
<proteinExistence type="predicted"/>
<reference evidence="1 2" key="1">
    <citation type="submission" date="2018-06" db="EMBL/GenBank/DDBJ databases">
        <title>Genomic Encyclopedia of Archaeal and Bacterial Type Strains, Phase II (KMG-II): from individual species to whole genera.</title>
        <authorList>
            <person name="Goeker M."/>
        </authorList>
    </citation>
    <scope>NUCLEOTIDE SEQUENCE [LARGE SCALE GENOMIC DNA]</scope>
    <source>
        <strain evidence="1 2">T4</strain>
    </source>
</reference>
<evidence type="ECO:0000313" key="1">
    <source>
        <dbReference type="EMBL" id="PZV82164.1"/>
    </source>
</evidence>
<dbReference type="EMBL" id="QKTX01000009">
    <property type="protein sequence ID" value="PZV82164.1"/>
    <property type="molecule type" value="Genomic_DNA"/>
</dbReference>
<organism evidence="1 2">
    <name type="scientific">Algoriphagus aquaeductus</name>
    <dbReference type="NCBI Taxonomy" id="475299"/>
    <lineage>
        <taxon>Bacteria</taxon>
        <taxon>Pseudomonadati</taxon>
        <taxon>Bacteroidota</taxon>
        <taxon>Cytophagia</taxon>
        <taxon>Cytophagales</taxon>
        <taxon>Cyclobacteriaceae</taxon>
        <taxon>Algoriphagus</taxon>
    </lineage>
</organism>
<name>A0A326RP92_9BACT</name>
<comment type="caution">
    <text evidence="1">The sequence shown here is derived from an EMBL/GenBank/DDBJ whole genome shotgun (WGS) entry which is preliminary data.</text>
</comment>
<protein>
    <submittedName>
        <fullName evidence="1">Uncharacterized protein</fullName>
    </submittedName>
</protein>
<keyword evidence="2" id="KW-1185">Reference proteome</keyword>
<evidence type="ECO:0000313" key="2">
    <source>
        <dbReference type="Proteomes" id="UP000248917"/>
    </source>
</evidence>
<gene>
    <name evidence="1" type="ORF">CLV31_10925</name>
</gene>
<dbReference type="RefSeq" id="WP_111393312.1">
    <property type="nucleotide sequence ID" value="NZ_QKTX01000009.1"/>
</dbReference>
<dbReference type="OrthoDB" id="839943at2"/>
<accession>A0A326RP92</accession>